<dbReference type="RefSeq" id="WP_166639094.1">
    <property type="nucleotide sequence ID" value="NZ_SNYJ01000001.1"/>
</dbReference>
<sequence length="170" mass="20271">MNHQKDEQTFECVLEKYTPLIRNGLAKLHIHHHADRDEFFQIGRLALWEAWQHHKIPDHTFPAYAKQVVQGRMLDELRRRSKYKRIVETVKNDPLQIHVLHERPCQRSTFEKLLSDLSPSEKCWAMSALWEGLTTREIAEQNDVSMDAVKKWRQRARQKLQVSLSFDDLF</sequence>
<dbReference type="InterPro" id="IPR013249">
    <property type="entry name" value="RNA_pol_sigma70_r4_t2"/>
</dbReference>
<accession>A0A4R6U9T0</accession>
<evidence type="ECO:0000259" key="6">
    <source>
        <dbReference type="Pfam" id="PF08281"/>
    </source>
</evidence>
<dbReference type="EMBL" id="SNYJ01000001">
    <property type="protein sequence ID" value="TDQ42586.1"/>
    <property type="molecule type" value="Genomic_DNA"/>
</dbReference>
<name>A0A4R6U9T0_9BACI</name>
<dbReference type="Gene3D" id="1.10.1740.10">
    <property type="match status" value="1"/>
</dbReference>
<dbReference type="Gene3D" id="1.10.10.10">
    <property type="entry name" value="Winged helix-like DNA-binding domain superfamily/Winged helix DNA-binding domain"/>
    <property type="match status" value="1"/>
</dbReference>
<evidence type="ECO:0000313" key="7">
    <source>
        <dbReference type="EMBL" id="TDQ42586.1"/>
    </source>
</evidence>
<evidence type="ECO:0000256" key="1">
    <source>
        <dbReference type="ARBA" id="ARBA00023015"/>
    </source>
</evidence>
<dbReference type="GO" id="GO:0000428">
    <property type="term" value="C:DNA-directed RNA polymerase complex"/>
    <property type="evidence" value="ECO:0007669"/>
    <property type="project" value="UniProtKB-KW"/>
</dbReference>
<proteinExistence type="predicted"/>
<evidence type="ECO:0000313" key="8">
    <source>
        <dbReference type="Proteomes" id="UP000295632"/>
    </source>
</evidence>
<dbReference type="InterPro" id="IPR013324">
    <property type="entry name" value="RNA_pol_sigma_r3/r4-like"/>
</dbReference>
<gene>
    <name evidence="7" type="ORF">EV213_10114</name>
</gene>
<keyword evidence="4" id="KW-0804">Transcription</keyword>
<dbReference type="AlphaFoldDB" id="A0A4R6U9T0"/>
<keyword evidence="3" id="KW-0238">DNA-binding</keyword>
<reference evidence="7 8" key="1">
    <citation type="submission" date="2019-03" db="EMBL/GenBank/DDBJ databases">
        <title>Genomic Encyclopedia of Type Strains, Phase IV (KMG-IV): sequencing the most valuable type-strain genomes for metagenomic binning, comparative biology and taxonomic classification.</title>
        <authorList>
            <person name="Goeker M."/>
        </authorList>
    </citation>
    <scope>NUCLEOTIDE SEQUENCE [LARGE SCALE GENOMIC DNA]</scope>
    <source>
        <strain evidence="7 8">DSM 28697</strain>
    </source>
</reference>
<dbReference type="InterPro" id="IPR014284">
    <property type="entry name" value="RNA_pol_sigma-70_dom"/>
</dbReference>
<keyword evidence="1" id="KW-0805">Transcription regulation</keyword>
<evidence type="ECO:0000259" key="5">
    <source>
        <dbReference type="Pfam" id="PF04542"/>
    </source>
</evidence>
<keyword evidence="2" id="KW-0731">Sigma factor</keyword>
<protein>
    <submittedName>
        <fullName evidence="7">DNA-directed RNA polymerase</fullName>
    </submittedName>
</protein>
<keyword evidence="8" id="KW-1185">Reference proteome</keyword>
<feature type="domain" description="RNA polymerase sigma factor 70 region 4 type 2" evidence="6">
    <location>
        <begin position="130"/>
        <end position="160"/>
    </location>
</feature>
<evidence type="ECO:0000256" key="2">
    <source>
        <dbReference type="ARBA" id="ARBA00023082"/>
    </source>
</evidence>
<dbReference type="GO" id="GO:0003677">
    <property type="term" value="F:DNA binding"/>
    <property type="evidence" value="ECO:0007669"/>
    <property type="project" value="UniProtKB-KW"/>
</dbReference>
<dbReference type="GO" id="GO:0006352">
    <property type="term" value="P:DNA-templated transcription initiation"/>
    <property type="evidence" value="ECO:0007669"/>
    <property type="project" value="InterPro"/>
</dbReference>
<dbReference type="GO" id="GO:0016987">
    <property type="term" value="F:sigma factor activity"/>
    <property type="evidence" value="ECO:0007669"/>
    <property type="project" value="UniProtKB-KW"/>
</dbReference>
<dbReference type="NCBIfam" id="TIGR02937">
    <property type="entry name" value="sigma70-ECF"/>
    <property type="match status" value="1"/>
</dbReference>
<comment type="caution">
    <text evidence="7">The sequence shown here is derived from an EMBL/GenBank/DDBJ whole genome shotgun (WGS) entry which is preliminary data.</text>
</comment>
<feature type="domain" description="RNA polymerase sigma-70 region 2" evidence="5">
    <location>
        <begin position="15"/>
        <end position="82"/>
    </location>
</feature>
<dbReference type="Pfam" id="PF08281">
    <property type="entry name" value="Sigma70_r4_2"/>
    <property type="match status" value="1"/>
</dbReference>
<dbReference type="SUPFAM" id="SSF88659">
    <property type="entry name" value="Sigma3 and sigma4 domains of RNA polymerase sigma factors"/>
    <property type="match status" value="1"/>
</dbReference>
<keyword evidence="7" id="KW-0240">DNA-directed RNA polymerase</keyword>
<dbReference type="Pfam" id="PF04542">
    <property type="entry name" value="Sigma70_r2"/>
    <property type="match status" value="1"/>
</dbReference>
<evidence type="ECO:0000256" key="4">
    <source>
        <dbReference type="ARBA" id="ARBA00023163"/>
    </source>
</evidence>
<evidence type="ECO:0000256" key="3">
    <source>
        <dbReference type="ARBA" id="ARBA00023125"/>
    </source>
</evidence>
<dbReference type="PANTHER" id="PTHR30385">
    <property type="entry name" value="SIGMA FACTOR F FLAGELLAR"/>
    <property type="match status" value="1"/>
</dbReference>
<dbReference type="InterPro" id="IPR007627">
    <property type="entry name" value="RNA_pol_sigma70_r2"/>
</dbReference>
<dbReference type="InterPro" id="IPR036388">
    <property type="entry name" value="WH-like_DNA-bd_sf"/>
</dbReference>
<dbReference type="SUPFAM" id="SSF88946">
    <property type="entry name" value="Sigma2 domain of RNA polymerase sigma factors"/>
    <property type="match status" value="1"/>
</dbReference>
<dbReference type="Proteomes" id="UP000295632">
    <property type="component" value="Unassembled WGS sequence"/>
</dbReference>
<dbReference type="InterPro" id="IPR013325">
    <property type="entry name" value="RNA_pol_sigma_r2"/>
</dbReference>
<organism evidence="7 8">
    <name type="scientific">Aureibacillus halotolerans</name>
    <dbReference type="NCBI Taxonomy" id="1508390"/>
    <lineage>
        <taxon>Bacteria</taxon>
        <taxon>Bacillati</taxon>
        <taxon>Bacillota</taxon>
        <taxon>Bacilli</taxon>
        <taxon>Bacillales</taxon>
        <taxon>Bacillaceae</taxon>
        <taxon>Aureibacillus</taxon>
    </lineage>
</organism>